<dbReference type="KEGG" id="ehx:EMIHUDRAFT_206614"/>
<dbReference type="PaxDb" id="2903-EOD24596"/>
<reference evidence="3" key="1">
    <citation type="journal article" date="2013" name="Nature">
        <title>Pan genome of the phytoplankton Emiliania underpins its global distribution.</title>
        <authorList>
            <person name="Read B.A."/>
            <person name="Kegel J."/>
            <person name="Klute M.J."/>
            <person name="Kuo A."/>
            <person name="Lefebvre S.C."/>
            <person name="Maumus F."/>
            <person name="Mayer C."/>
            <person name="Miller J."/>
            <person name="Monier A."/>
            <person name="Salamov A."/>
            <person name="Young J."/>
            <person name="Aguilar M."/>
            <person name="Claverie J.M."/>
            <person name="Frickenhaus S."/>
            <person name="Gonzalez K."/>
            <person name="Herman E.K."/>
            <person name="Lin Y.C."/>
            <person name="Napier J."/>
            <person name="Ogata H."/>
            <person name="Sarno A.F."/>
            <person name="Shmutz J."/>
            <person name="Schroeder D."/>
            <person name="de Vargas C."/>
            <person name="Verret F."/>
            <person name="von Dassow P."/>
            <person name="Valentin K."/>
            <person name="Van de Peer Y."/>
            <person name="Wheeler G."/>
            <person name="Dacks J.B."/>
            <person name="Delwiche C.F."/>
            <person name="Dyhrman S.T."/>
            <person name="Glockner G."/>
            <person name="John U."/>
            <person name="Richards T."/>
            <person name="Worden A.Z."/>
            <person name="Zhang X."/>
            <person name="Grigoriev I.V."/>
            <person name="Allen A.E."/>
            <person name="Bidle K."/>
            <person name="Borodovsky M."/>
            <person name="Bowler C."/>
            <person name="Brownlee C."/>
            <person name="Cock J.M."/>
            <person name="Elias M."/>
            <person name="Gladyshev V.N."/>
            <person name="Groth M."/>
            <person name="Guda C."/>
            <person name="Hadaegh A."/>
            <person name="Iglesias-Rodriguez M.D."/>
            <person name="Jenkins J."/>
            <person name="Jones B.M."/>
            <person name="Lawson T."/>
            <person name="Leese F."/>
            <person name="Lindquist E."/>
            <person name="Lobanov A."/>
            <person name="Lomsadze A."/>
            <person name="Malik S.B."/>
            <person name="Marsh M.E."/>
            <person name="Mackinder L."/>
            <person name="Mock T."/>
            <person name="Mueller-Roeber B."/>
            <person name="Pagarete A."/>
            <person name="Parker M."/>
            <person name="Probert I."/>
            <person name="Quesneville H."/>
            <person name="Raines C."/>
            <person name="Rensing S.A."/>
            <person name="Riano-Pachon D.M."/>
            <person name="Richier S."/>
            <person name="Rokitta S."/>
            <person name="Shiraiwa Y."/>
            <person name="Soanes D.M."/>
            <person name="van der Giezen M."/>
            <person name="Wahlund T.M."/>
            <person name="Williams B."/>
            <person name="Wilson W."/>
            <person name="Wolfe G."/>
            <person name="Wurch L.L."/>
        </authorList>
    </citation>
    <scope>NUCLEOTIDE SEQUENCE</scope>
</reference>
<reference evidence="2" key="2">
    <citation type="submission" date="2024-10" db="UniProtKB">
        <authorList>
            <consortium name="EnsemblProtists"/>
        </authorList>
    </citation>
    <scope>IDENTIFICATION</scope>
</reference>
<evidence type="ECO:0000256" key="1">
    <source>
        <dbReference type="SAM" id="MobiDB-lite"/>
    </source>
</evidence>
<dbReference type="HOGENOM" id="CLU_819972_0_0_1"/>
<organism evidence="2 3">
    <name type="scientific">Emiliania huxleyi (strain CCMP1516)</name>
    <dbReference type="NCBI Taxonomy" id="280463"/>
    <lineage>
        <taxon>Eukaryota</taxon>
        <taxon>Haptista</taxon>
        <taxon>Haptophyta</taxon>
        <taxon>Prymnesiophyceae</taxon>
        <taxon>Isochrysidales</taxon>
        <taxon>Noelaerhabdaceae</taxon>
        <taxon>Emiliania</taxon>
    </lineage>
</organism>
<protein>
    <submittedName>
        <fullName evidence="2">Uncharacterized protein</fullName>
    </submittedName>
</protein>
<proteinExistence type="predicted"/>
<accession>A0A0D3JM61</accession>
<dbReference type="AlphaFoldDB" id="A0A0D3JM61"/>
<keyword evidence="3" id="KW-1185">Reference proteome</keyword>
<dbReference type="EnsemblProtists" id="EOD24596">
    <property type="protein sequence ID" value="EOD24596"/>
    <property type="gene ID" value="EMIHUDRAFT_206614"/>
</dbReference>
<evidence type="ECO:0000313" key="3">
    <source>
        <dbReference type="Proteomes" id="UP000013827"/>
    </source>
</evidence>
<dbReference type="RefSeq" id="XP_005777025.1">
    <property type="nucleotide sequence ID" value="XM_005776968.1"/>
</dbReference>
<name>A0A0D3JM61_EMIH1</name>
<dbReference type="GeneID" id="17270143"/>
<evidence type="ECO:0000313" key="2">
    <source>
        <dbReference type="EnsemblProtists" id="EOD24596"/>
    </source>
</evidence>
<feature type="region of interest" description="Disordered" evidence="1">
    <location>
        <begin position="319"/>
        <end position="339"/>
    </location>
</feature>
<dbReference type="Proteomes" id="UP000013827">
    <property type="component" value="Unassembled WGS sequence"/>
</dbReference>
<sequence>MGIMMTLLSAAGSPYLRLRPTSRGAWAVETAVVSCALRDRASGSRLTVDLFSTVHLASGEYYAGIKAAALPLSPREQLEAPSNPFATLRRQDACTARYERVLFEMIADGSCFERGADGARRLVRPLQASDQQRVLAAQYGLTAQMDALDLCGDPFVHSDMLSAELGEAASSLATGGPLLDRAAEALGGLAPELLLLLDDWIASGGASPAPALRPIARAALRGDFAAARWPLNAASISEWRTAWLIGSTTSAEAAVGGALLYFLRHAAVYATLSAYAFDWDRRWYVEQGSGGGGSQQEGGALDAPADALIRADSALLRAGREPEGPAGQGRDMGTHLNLS</sequence>